<sequence>MSRFDDQFHGVPESEPEEPRTGSINPFEIALWAVAVVLVVGGVVSLQWATGRYGGGSVATNSESFMATQMVYALAPAVVAVGLLAIVVSLALRAALLVVARRAASAASEARRADHPATTPTVESPPAASLAEGAPQREALQFGPPRFRQRQRRVDHSAFKRPGTE</sequence>
<feature type="transmembrane region" description="Helical" evidence="2">
    <location>
        <begin position="29"/>
        <end position="50"/>
    </location>
</feature>
<organism evidence="3 4">
    <name type="scientific">Agreia bicolorata</name>
    <dbReference type="NCBI Taxonomy" id="110935"/>
    <lineage>
        <taxon>Bacteria</taxon>
        <taxon>Bacillati</taxon>
        <taxon>Actinomycetota</taxon>
        <taxon>Actinomycetes</taxon>
        <taxon>Micrococcales</taxon>
        <taxon>Microbacteriaceae</taxon>
        <taxon>Agreia</taxon>
    </lineage>
</organism>
<feature type="compositionally biased region" description="Basic and acidic residues" evidence="1">
    <location>
        <begin position="152"/>
        <end position="165"/>
    </location>
</feature>
<keyword evidence="2" id="KW-0472">Membrane</keyword>
<feature type="region of interest" description="Disordered" evidence="1">
    <location>
        <begin position="1"/>
        <end position="21"/>
    </location>
</feature>
<keyword evidence="2" id="KW-1133">Transmembrane helix</keyword>
<keyword evidence="4" id="KW-1185">Reference proteome</keyword>
<reference evidence="3 4" key="1">
    <citation type="journal article" date="2001" name="Int. J. Syst. Evol. Microbiol.">
        <title>Agreia bicolorata gen. nov., sp. nov., to accommodate actinobacteria isolated from narrow reed grass infected by the nematode Heteroanguina graminophila.</title>
        <authorList>
            <person name="Evtushenko L.I."/>
            <person name="Dorofeeva L.V."/>
            <person name="Dobrovolskaya T.G."/>
            <person name="Streshinskaya G.M."/>
            <person name="Subbotin S.A."/>
            <person name="Tiedje J.M."/>
        </authorList>
    </citation>
    <scope>NUCLEOTIDE SEQUENCE [LARGE SCALE GENOMIC DNA]</scope>
    <source>
        <strain evidence="3 4">VKM Ac-1804</strain>
    </source>
</reference>
<gene>
    <name evidence="3" type="ORF">TZ00_12520</name>
</gene>
<accession>A0ABR5CE54</accession>
<protein>
    <submittedName>
        <fullName evidence="3">Uncharacterized protein</fullName>
    </submittedName>
</protein>
<evidence type="ECO:0000256" key="1">
    <source>
        <dbReference type="SAM" id="MobiDB-lite"/>
    </source>
</evidence>
<feature type="region of interest" description="Disordered" evidence="1">
    <location>
        <begin position="108"/>
        <end position="165"/>
    </location>
</feature>
<proteinExistence type="predicted"/>
<evidence type="ECO:0000313" key="4">
    <source>
        <dbReference type="Proteomes" id="UP000032503"/>
    </source>
</evidence>
<keyword evidence="2" id="KW-0812">Transmembrane</keyword>
<dbReference type="Proteomes" id="UP000032503">
    <property type="component" value="Unassembled WGS sequence"/>
</dbReference>
<name>A0ABR5CE54_9MICO</name>
<evidence type="ECO:0000256" key="2">
    <source>
        <dbReference type="SAM" id="Phobius"/>
    </source>
</evidence>
<feature type="transmembrane region" description="Helical" evidence="2">
    <location>
        <begin position="70"/>
        <end position="92"/>
    </location>
</feature>
<evidence type="ECO:0000313" key="3">
    <source>
        <dbReference type="EMBL" id="KJC63846.1"/>
    </source>
</evidence>
<dbReference type="RefSeq" id="WP_044442176.1">
    <property type="nucleotide sequence ID" value="NZ_JYFC01000005.1"/>
</dbReference>
<comment type="caution">
    <text evidence="3">The sequence shown here is derived from an EMBL/GenBank/DDBJ whole genome shotgun (WGS) entry which is preliminary data.</text>
</comment>
<dbReference type="EMBL" id="JYFC01000005">
    <property type="protein sequence ID" value="KJC63846.1"/>
    <property type="molecule type" value="Genomic_DNA"/>
</dbReference>